<reference evidence="2" key="1">
    <citation type="submission" date="2017-02" db="EMBL/GenBank/DDBJ databases">
        <authorList>
            <person name="Varghese N."/>
            <person name="Submissions S."/>
        </authorList>
    </citation>
    <scope>NUCLEOTIDE SEQUENCE [LARGE SCALE GENOMIC DNA]</scope>
    <source>
        <strain evidence="2">UM2</strain>
    </source>
</reference>
<protein>
    <submittedName>
        <fullName evidence="1">Uncharacterized protein</fullName>
    </submittedName>
</protein>
<dbReference type="EMBL" id="FUYM01000010">
    <property type="protein sequence ID" value="SKB98339.1"/>
    <property type="molecule type" value="Genomic_DNA"/>
</dbReference>
<proteinExistence type="predicted"/>
<dbReference type="AlphaFoldDB" id="A0A1T5FQ88"/>
<dbReference type="RefSeq" id="WP_139385141.1">
    <property type="nucleotide sequence ID" value="NZ_FUYM01000010.1"/>
</dbReference>
<organism evidence="1 2">
    <name type="scientific">Rhizorhabdus histidinilytica</name>
    <dbReference type="NCBI Taxonomy" id="439228"/>
    <lineage>
        <taxon>Bacteria</taxon>
        <taxon>Pseudomonadati</taxon>
        <taxon>Pseudomonadota</taxon>
        <taxon>Alphaproteobacteria</taxon>
        <taxon>Sphingomonadales</taxon>
        <taxon>Sphingomonadaceae</taxon>
        <taxon>Rhizorhabdus</taxon>
    </lineage>
</organism>
<keyword evidence="2" id="KW-1185">Reference proteome</keyword>
<gene>
    <name evidence="1" type="ORF">SAMN06295920_110136</name>
</gene>
<dbReference type="STRING" id="439228.SAMN06295920_110136"/>
<sequence>MDDNDYLELIKLVTARLVQNGFPEIADENLYGTTDDDGRFRLAAPYQRLLQMLKAFERQLKITDAETYAKALGIINNRLRRGYVERVEVEPADGETIRRSYFLSELPNRQAVRSELNSLIARLHDTREGA</sequence>
<evidence type="ECO:0000313" key="2">
    <source>
        <dbReference type="Proteomes" id="UP000189818"/>
    </source>
</evidence>
<evidence type="ECO:0000313" key="1">
    <source>
        <dbReference type="EMBL" id="SKB98339.1"/>
    </source>
</evidence>
<accession>A0A1T5FQ88</accession>
<dbReference type="Proteomes" id="UP000189818">
    <property type="component" value="Unassembled WGS sequence"/>
</dbReference>
<name>A0A1T5FQ88_9SPHN</name>